<proteinExistence type="predicted"/>
<sequence length="388" mass="41548">MKPVEIISDGLLLRDWAPGDVDALHHAVVHPDVQRWLPLPTDPAANADFALHQAPAQREAGSGLHLGVFDAADGGLLGSVTLTKIDKGAGAGGYAEVGYWVTPGARGARIAERATRALLQWGFTELGLGLVGWRARVGNHASRITALRLGFTMEGTARSIRLGPEGTRFDRWAASLLPADLTESGRPDSPAIALEARRARIFGGPRPVLAGPGGVRLRAAEERDLPAIVETCRDPETLRWTTVPEDYTLADAAGYSLGYQPAQWAAGTAAMFVFTGPDDAYAGNMDLRLTKPGDPLFADVGFSAAPHTRGRGYTTTALRTVCEWGFETLGLERIEWLAHVGNDASRRVAEKAGFTVEGVRRSGLAHRGERRDVWAGGLVPADLERTAR</sequence>
<accession>A0AAE3W0K4</accession>
<gene>
    <name evidence="2" type="ORF">J2S42_003396</name>
</gene>
<dbReference type="Proteomes" id="UP001240236">
    <property type="component" value="Unassembled WGS sequence"/>
</dbReference>
<feature type="domain" description="N-acetyltransferase" evidence="1">
    <location>
        <begin position="215"/>
        <end position="380"/>
    </location>
</feature>
<dbReference type="AlphaFoldDB" id="A0AAE3W0K4"/>
<evidence type="ECO:0000313" key="3">
    <source>
        <dbReference type="Proteomes" id="UP001240236"/>
    </source>
</evidence>
<dbReference type="PANTHER" id="PTHR43441">
    <property type="entry name" value="RIBOSOMAL-PROTEIN-SERINE ACETYLTRANSFERASE"/>
    <property type="match status" value="1"/>
</dbReference>
<dbReference type="SUPFAM" id="SSF55729">
    <property type="entry name" value="Acyl-CoA N-acyltransferases (Nat)"/>
    <property type="match status" value="2"/>
</dbReference>
<dbReference type="Pfam" id="PF13302">
    <property type="entry name" value="Acetyltransf_3"/>
    <property type="match status" value="2"/>
</dbReference>
<dbReference type="PANTHER" id="PTHR43441:SF10">
    <property type="entry name" value="ACETYLTRANSFERASE"/>
    <property type="match status" value="1"/>
</dbReference>
<comment type="caution">
    <text evidence="2">The sequence shown here is derived from an EMBL/GenBank/DDBJ whole genome shotgun (WGS) entry which is preliminary data.</text>
</comment>
<dbReference type="GO" id="GO:0008999">
    <property type="term" value="F:protein-N-terminal-alanine acetyltransferase activity"/>
    <property type="evidence" value="ECO:0007669"/>
    <property type="project" value="TreeGrafter"/>
</dbReference>
<dbReference type="InterPro" id="IPR000182">
    <property type="entry name" value="GNAT_dom"/>
</dbReference>
<feature type="domain" description="N-acetyltransferase" evidence="1">
    <location>
        <begin position="11"/>
        <end position="178"/>
    </location>
</feature>
<evidence type="ECO:0000259" key="1">
    <source>
        <dbReference type="PROSITE" id="PS51186"/>
    </source>
</evidence>
<reference evidence="2 3" key="1">
    <citation type="submission" date="2023-07" db="EMBL/GenBank/DDBJ databases">
        <title>Sequencing the genomes of 1000 actinobacteria strains.</title>
        <authorList>
            <person name="Klenk H.-P."/>
        </authorList>
    </citation>
    <scope>NUCLEOTIDE SEQUENCE [LARGE SCALE GENOMIC DNA]</scope>
    <source>
        <strain evidence="2 3">DSM 44709</strain>
    </source>
</reference>
<dbReference type="Gene3D" id="3.40.630.30">
    <property type="match status" value="2"/>
</dbReference>
<evidence type="ECO:0000313" key="2">
    <source>
        <dbReference type="EMBL" id="MDQ0366727.1"/>
    </source>
</evidence>
<dbReference type="RefSeq" id="WP_307240276.1">
    <property type="nucleotide sequence ID" value="NZ_JAUSUZ010000001.1"/>
</dbReference>
<dbReference type="InterPro" id="IPR051908">
    <property type="entry name" value="Ribosomal_N-acetyltransferase"/>
</dbReference>
<dbReference type="PROSITE" id="PS51186">
    <property type="entry name" value="GNAT"/>
    <property type="match status" value="2"/>
</dbReference>
<keyword evidence="3" id="KW-1185">Reference proteome</keyword>
<dbReference type="InterPro" id="IPR016181">
    <property type="entry name" value="Acyl_CoA_acyltransferase"/>
</dbReference>
<name>A0AAE3W0K4_9ACTN</name>
<dbReference type="GO" id="GO:0005737">
    <property type="term" value="C:cytoplasm"/>
    <property type="evidence" value="ECO:0007669"/>
    <property type="project" value="TreeGrafter"/>
</dbReference>
<protein>
    <submittedName>
        <fullName evidence="2">RimJ/RimL family protein N-acetyltransferase</fullName>
    </submittedName>
</protein>
<dbReference type="EMBL" id="JAUSUZ010000001">
    <property type="protein sequence ID" value="MDQ0366727.1"/>
    <property type="molecule type" value="Genomic_DNA"/>
</dbReference>
<organism evidence="2 3">
    <name type="scientific">Catenuloplanes indicus</name>
    <dbReference type="NCBI Taxonomy" id="137267"/>
    <lineage>
        <taxon>Bacteria</taxon>
        <taxon>Bacillati</taxon>
        <taxon>Actinomycetota</taxon>
        <taxon>Actinomycetes</taxon>
        <taxon>Micromonosporales</taxon>
        <taxon>Micromonosporaceae</taxon>
        <taxon>Catenuloplanes</taxon>
    </lineage>
</organism>
<dbReference type="GO" id="GO:1990189">
    <property type="term" value="F:protein N-terminal-serine acetyltransferase activity"/>
    <property type="evidence" value="ECO:0007669"/>
    <property type="project" value="TreeGrafter"/>
</dbReference>